<dbReference type="GO" id="GO:0003677">
    <property type="term" value="F:DNA binding"/>
    <property type="evidence" value="ECO:0007669"/>
    <property type="project" value="UniProtKB-KW"/>
</dbReference>
<proteinExistence type="predicted"/>
<dbReference type="Proteomes" id="UP000244903">
    <property type="component" value="Chromosome"/>
</dbReference>
<gene>
    <name evidence="3" type="ORF">A6048_07630</name>
</gene>
<dbReference type="InterPro" id="IPR009061">
    <property type="entry name" value="DNA-bd_dom_put_sf"/>
</dbReference>
<evidence type="ECO:0000313" key="4">
    <source>
        <dbReference type="Proteomes" id="UP000244903"/>
    </source>
</evidence>
<sequence length="257" mass="28667">MTGVTVRTLRHYHKVGVLAEPERRSNGYREYTVHDLIRVLRIRRLASLGIALDTMGDLLDGTGDTAGDLLDELDAELSAQIDHLTGQRELIARLREHNVAPDLPPELAPFLAVFAGTGTSPDLARFDREQSILIAHLAGEDGVAHITRLYQLLSDPAIAPTVQAVNQQFDTLGPHSADEEIEELIDSFMSVVVPVMFTGDTEFEPEVDHSLLTEFVTEYSEDLLNEQQRRTLDELGDRLSHYVENRETSSTTPGRER</sequence>
<dbReference type="Pfam" id="PF13411">
    <property type="entry name" value="MerR_1"/>
    <property type="match status" value="1"/>
</dbReference>
<protein>
    <recommendedName>
        <fullName evidence="2">HTH merR-type domain-containing protein</fullName>
    </recommendedName>
</protein>
<dbReference type="InterPro" id="IPR047057">
    <property type="entry name" value="MerR_fam"/>
</dbReference>
<name>A0AAD0JTA3_9ACTN</name>
<dbReference type="PROSITE" id="PS50937">
    <property type="entry name" value="HTH_MERR_2"/>
    <property type="match status" value="1"/>
</dbReference>
<accession>A0AAD0JTA3</accession>
<dbReference type="EMBL" id="CP015453">
    <property type="protein sequence ID" value="AWH95385.1"/>
    <property type="molecule type" value="Genomic_DNA"/>
</dbReference>
<dbReference type="AlphaFoldDB" id="A0AAD0JTA3"/>
<dbReference type="SMART" id="SM00422">
    <property type="entry name" value="HTH_MERR"/>
    <property type="match status" value="1"/>
</dbReference>
<dbReference type="PANTHER" id="PTHR30204:SF93">
    <property type="entry name" value="HTH MERR-TYPE DOMAIN-CONTAINING PROTEIN"/>
    <property type="match status" value="1"/>
</dbReference>
<dbReference type="InterPro" id="IPR000551">
    <property type="entry name" value="MerR-type_HTH_dom"/>
</dbReference>
<dbReference type="GO" id="GO:0003700">
    <property type="term" value="F:DNA-binding transcription factor activity"/>
    <property type="evidence" value="ECO:0007669"/>
    <property type="project" value="InterPro"/>
</dbReference>
<keyword evidence="1" id="KW-0238">DNA-binding</keyword>
<dbReference type="PANTHER" id="PTHR30204">
    <property type="entry name" value="REDOX-CYCLING DRUG-SENSING TRANSCRIPTIONAL ACTIVATOR SOXR"/>
    <property type="match status" value="1"/>
</dbReference>
<dbReference type="KEGG" id="dpc:A6048_07630"/>
<dbReference type="Gene3D" id="1.10.1660.10">
    <property type="match status" value="1"/>
</dbReference>
<dbReference type="CDD" id="cd00592">
    <property type="entry name" value="HTH_MerR-like"/>
    <property type="match status" value="1"/>
</dbReference>
<keyword evidence="4" id="KW-1185">Reference proteome</keyword>
<evidence type="ECO:0000256" key="1">
    <source>
        <dbReference type="ARBA" id="ARBA00023125"/>
    </source>
</evidence>
<dbReference type="SUPFAM" id="SSF46955">
    <property type="entry name" value="Putative DNA-binding domain"/>
    <property type="match status" value="1"/>
</dbReference>
<reference evidence="3 4" key="1">
    <citation type="submission" date="2016-04" db="EMBL/GenBank/DDBJ databases">
        <title>Complete genome sequence of the haloalkaliphilic hydrocarbon-degrading bacterium Dietzia psychralcaliphila ILA-1T, isolated from a drain of a fish product-processing plant.</title>
        <authorList>
            <person name="Zhao J."/>
            <person name="Hu B."/>
            <person name="Geng S."/>
            <person name="Nie Y."/>
            <person name="Tang Y."/>
        </authorList>
    </citation>
    <scope>NUCLEOTIDE SEQUENCE [LARGE SCALE GENOMIC DNA]</scope>
    <source>
        <strain evidence="3 4">ILA-1</strain>
    </source>
</reference>
<feature type="domain" description="HTH merR-type" evidence="2">
    <location>
        <begin position="1"/>
        <end position="61"/>
    </location>
</feature>
<evidence type="ECO:0000313" key="3">
    <source>
        <dbReference type="EMBL" id="AWH95385.1"/>
    </source>
</evidence>
<organism evidence="3 4">
    <name type="scientific">Dietzia psychralcaliphila</name>
    <dbReference type="NCBI Taxonomy" id="139021"/>
    <lineage>
        <taxon>Bacteria</taxon>
        <taxon>Bacillati</taxon>
        <taxon>Actinomycetota</taxon>
        <taxon>Actinomycetes</taxon>
        <taxon>Mycobacteriales</taxon>
        <taxon>Dietziaceae</taxon>
        <taxon>Dietzia</taxon>
    </lineage>
</organism>
<evidence type="ECO:0000259" key="2">
    <source>
        <dbReference type="PROSITE" id="PS50937"/>
    </source>
</evidence>